<organism evidence="4 5">
    <name type="scientific">Chenopodium quinoa</name>
    <name type="common">Quinoa</name>
    <dbReference type="NCBI Taxonomy" id="63459"/>
    <lineage>
        <taxon>Eukaryota</taxon>
        <taxon>Viridiplantae</taxon>
        <taxon>Streptophyta</taxon>
        <taxon>Embryophyta</taxon>
        <taxon>Tracheophyta</taxon>
        <taxon>Spermatophyta</taxon>
        <taxon>Magnoliopsida</taxon>
        <taxon>eudicotyledons</taxon>
        <taxon>Gunneridae</taxon>
        <taxon>Pentapetalae</taxon>
        <taxon>Caryophyllales</taxon>
        <taxon>Chenopodiaceae</taxon>
        <taxon>Chenopodioideae</taxon>
        <taxon>Atripliceae</taxon>
        <taxon>Chenopodium</taxon>
    </lineage>
</organism>
<evidence type="ECO:0000256" key="2">
    <source>
        <dbReference type="SAM" id="MobiDB-lite"/>
    </source>
</evidence>
<protein>
    <recommendedName>
        <fullName evidence="3">KIB1-4 beta-propeller domain-containing protein</fullName>
    </recommendedName>
</protein>
<evidence type="ECO:0000313" key="5">
    <source>
        <dbReference type="Proteomes" id="UP000596660"/>
    </source>
</evidence>
<dbReference type="Pfam" id="PF05278">
    <property type="entry name" value="PEARLI-4"/>
    <property type="match status" value="1"/>
</dbReference>
<accession>A0A803MFR9</accession>
<dbReference type="Proteomes" id="UP000596660">
    <property type="component" value="Unplaced"/>
</dbReference>
<dbReference type="PANTHER" id="PTHR47123:SF6">
    <property type="entry name" value="F-BOX PROTEIN SKIP23-LIKE ISOFORM X1"/>
    <property type="match status" value="1"/>
</dbReference>
<reference evidence="4" key="1">
    <citation type="journal article" date="2017" name="Nature">
        <title>The genome of Chenopodium quinoa.</title>
        <authorList>
            <person name="Jarvis D.E."/>
            <person name="Ho Y.S."/>
            <person name="Lightfoot D.J."/>
            <person name="Schmoeckel S.M."/>
            <person name="Li B."/>
            <person name="Borm T.J.A."/>
            <person name="Ohyanagi H."/>
            <person name="Mineta K."/>
            <person name="Michell C.T."/>
            <person name="Saber N."/>
            <person name="Kharbatia N.M."/>
            <person name="Rupper R.R."/>
            <person name="Sharp A.R."/>
            <person name="Dally N."/>
            <person name="Boughton B.A."/>
            <person name="Woo Y.H."/>
            <person name="Gao G."/>
            <person name="Schijlen E.G.W.M."/>
            <person name="Guo X."/>
            <person name="Momin A.A."/>
            <person name="Negrao S."/>
            <person name="Al-Babili S."/>
            <person name="Gehring C."/>
            <person name="Roessner U."/>
            <person name="Jung C."/>
            <person name="Murphy K."/>
            <person name="Arold S.T."/>
            <person name="Gojobori T."/>
            <person name="van der Linden C.G."/>
            <person name="van Loo E.N."/>
            <person name="Jellen E.N."/>
            <person name="Maughan P.J."/>
            <person name="Tester M."/>
        </authorList>
    </citation>
    <scope>NUCLEOTIDE SEQUENCE [LARGE SCALE GENOMIC DNA]</scope>
    <source>
        <strain evidence="4">cv. PI 614886</strain>
    </source>
</reference>
<evidence type="ECO:0000313" key="4">
    <source>
        <dbReference type="EnsemblPlants" id="AUR62028663-RA:cds"/>
    </source>
</evidence>
<dbReference type="Pfam" id="PF03478">
    <property type="entry name" value="Beta-prop_KIB1-4"/>
    <property type="match status" value="1"/>
</dbReference>
<feature type="domain" description="KIB1-4 beta-propeller" evidence="3">
    <location>
        <begin position="60"/>
        <end position="187"/>
    </location>
</feature>
<dbReference type="EnsemblPlants" id="AUR62028663-RA">
    <property type="protein sequence ID" value="AUR62028663-RA:cds"/>
    <property type="gene ID" value="AUR62028663"/>
</dbReference>
<feature type="region of interest" description="Disordered" evidence="2">
    <location>
        <begin position="251"/>
        <end position="293"/>
    </location>
</feature>
<dbReference type="InterPro" id="IPR007942">
    <property type="entry name" value="PLipase-like"/>
</dbReference>
<reference evidence="4" key="2">
    <citation type="submission" date="2021-03" db="UniProtKB">
        <authorList>
            <consortium name="EnsemblPlants"/>
        </authorList>
    </citation>
    <scope>IDENTIFICATION</scope>
</reference>
<evidence type="ECO:0000259" key="3">
    <source>
        <dbReference type="Pfam" id="PF03478"/>
    </source>
</evidence>
<name>A0A803MFR9_CHEQI</name>
<dbReference type="AlphaFoldDB" id="A0A803MFR9"/>
<keyword evidence="5" id="KW-1185">Reference proteome</keyword>
<evidence type="ECO:0000256" key="1">
    <source>
        <dbReference type="SAM" id="Coils"/>
    </source>
</evidence>
<dbReference type="InterPro" id="IPR005174">
    <property type="entry name" value="KIB1-4_b-propeller"/>
</dbReference>
<dbReference type="Gramene" id="AUR62028663-RA">
    <property type="protein sequence ID" value="AUR62028663-RA:cds"/>
    <property type="gene ID" value="AUR62028663"/>
</dbReference>
<dbReference type="PANTHER" id="PTHR47123">
    <property type="entry name" value="F-BOX PROTEIN SKIP23"/>
    <property type="match status" value="1"/>
</dbReference>
<proteinExistence type="predicted"/>
<feature type="coiled-coil region" evidence="1">
    <location>
        <begin position="493"/>
        <end position="520"/>
    </location>
</feature>
<sequence>MGLIFLLLINLSCFPTFQFHVLSIVHIWFYTIGGVLVGSPPLLFGKEIADVVDLSGELNERFDDIVNFNGIICALNSQGKLYQLGIDKFALLPLVDTPIVTNDLSFHRCRKRLVESSATGKLYLVCKSMPCLRVFELSNGNCCSRQWVEVKSFGDDDLVLFESKNYCFFAAAAEFPGCQLRNCIIFSRYAFPPKFRDDWNSKVLKVEEEPKIYQLGSTEGFKPISSYPGFPLNLWSPPQWILHGHTPVSMPSHRGPIESDEMLPSSSNLEGGTLQKHTQKSSAPLSGPISRKGTTEIVSISSAQEKTTGNSSNFEAREETMKILSSTEDVDHVIEQASRLEALREECSNTKITHSVSRAYITSITQSDQSDNSTVKFEGLEIRSSLLSTLQKVWSKHGNLTENITICNGDIVSRVLESLATAVLILEENSARSLSDSQADYLSSTLSDLRCMQFKVDWLVPYVESAVELHKSKPLLDSRDKLGHCKAQVAEKISKTLEELAALDKLADELDEEIANVSKVIPFSGNVDLDKLLGGGLS</sequence>
<keyword evidence="1" id="KW-0175">Coiled coil</keyword>
<dbReference type="InterPro" id="IPR051304">
    <property type="entry name" value="SCF_F-box_domain"/>
</dbReference>